<dbReference type="EMBL" id="CACRSL010000003">
    <property type="protein sequence ID" value="VYS87761.1"/>
    <property type="molecule type" value="Genomic_DNA"/>
</dbReference>
<organism evidence="1">
    <name type="scientific">uncultured Anaerotruncus sp</name>
    <dbReference type="NCBI Taxonomy" id="905011"/>
    <lineage>
        <taxon>Bacteria</taxon>
        <taxon>Bacillati</taxon>
        <taxon>Bacillota</taxon>
        <taxon>Clostridia</taxon>
        <taxon>Eubacteriales</taxon>
        <taxon>Oscillospiraceae</taxon>
        <taxon>Anaerotruncus</taxon>
        <taxon>environmental samples</taxon>
    </lineage>
</organism>
<proteinExistence type="predicted"/>
<protein>
    <submittedName>
        <fullName evidence="1">EcsC protein family protein</fullName>
    </submittedName>
</protein>
<gene>
    <name evidence="1" type="ORF">AULFYP135_00737</name>
</gene>
<dbReference type="Pfam" id="PF12787">
    <property type="entry name" value="EcsC"/>
    <property type="match status" value="1"/>
</dbReference>
<evidence type="ECO:0000313" key="1">
    <source>
        <dbReference type="EMBL" id="VYS87761.1"/>
    </source>
</evidence>
<accession>A0A6N2S6B6</accession>
<dbReference type="InterPro" id="IPR024787">
    <property type="entry name" value="EcsC"/>
</dbReference>
<name>A0A6N2S6B6_9FIRM</name>
<reference evidence="1" key="1">
    <citation type="submission" date="2019-11" db="EMBL/GenBank/DDBJ databases">
        <authorList>
            <person name="Feng L."/>
        </authorList>
    </citation>
    <scope>NUCLEOTIDE SEQUENCE</scope>
    <source>
        <strain evidence="1">AundefinedLFYP135</strain>
    </source>
</reference>
<dbReference type="AlphaFoldDB" id="A0A6N2S6B6"/>
<dbReference type="PANTHER" id="PTHR41260:SF1">
    <property type="entry name" value="PROTEIN ECSC"/>
    <property type="match status" value="1"/>
</dbReference>
<sequence length="261" mass="29749">MGFFTRESPVEKEWRRLLIEERRFLQKRLEKKSPLFQEKLKEKVPPKLQSTLDTAFSKAFALIFEKGTGLVEKTYSRQKLEQEYQVRQYALKIKQDSKSLRSFSKTVRNTSAKNTLLSGASGIGMGALGIGLPDIPIFTGMLLKNLYEIALHFGYGYEAKEERYFILLLIQGAVSNGETLLETDQKLNQFIHDGKLPDGYEEKKQIEAAAKALSKELLYLKFLQGVPLVGAVGGVYDAVYMKQIAAYAGIKYRRRYLQGRK</sequence>
<dbReference type="PANTHER" id="PTHR41260">
    <property type="entry name" value="PROTEIN ECSC"/>
    <property type="match status" value="1"/>
</dbReference>